<evidence type="ECO:0000256" key="4">
    <source>
        <dbReference type="ARBA" id="ARBA00023224"/>
    </source>
</evidence>
<feature type="transmembrane region" description="Helical" evidence="7">
    <location>
        <begin position="222"/>
        <end position="244"/>
    </location>
</feature>
<name>A0A9X7Z6I7_9BACL</name>
<comment type="similarity">
    <text evidence="5">Belongs to the methyl-accepting chemotaxis (MCP) protein family.</text>
</comment>
<dbReference type="RefSeq" id="WP_206655617.1">
    <property type="nucleotide sequence ID" value="NZ_CP071182.1"/>
</dbReference>
<keyword evidence="11" id="KW-1185">Reference proteome</keyword>
<keyword evidence="3 7" id="KW-0472">Membrane</keyword>
<feature type="domain" description="HAMP" evidence="9">
    <location>
        <begin position="250"/>
        <end position="299"/>
    </location>
</feature>
<accession>A0A9X7Z6I7</accession>
<comment type="subcellular location">
    <subcellularLocation>
        <location evidence="1">Cell membrane</location>
    </subcellularLocation>
</comment>
<evidence type="ECO:0000259" key="9">
    <source>
        <dbReference type="PROSITE" id="PS50885"/>
    </source>
</evidence>
<evidence type="ECO:0000256" key="7">
    <source>
        <dbReference type="SAM" id="Phobius"/>
    </source>
</evidence>
<reference evidence="10 11" key="1">
    <citation type="submission" date="2021-02" db="EMBL/GenBank/DDBJ databases">
        <title>Alicyclobacillus curvatus sp. nov. and Alicyclobacillus mengziensis sp. nov., two acidophilic bacteria isolated from acid mine drainage.</title>
        <authorList>
            <person name="Huang Y."/>
        </authorList>
    </citation>
    <scope>NUCLEOTIDE SEQUENCE [LARGE SCALE GENOMIC DNA]</scope>
    <source>
        <strain evidence="10 11">S30H14</strain>
    </source>
</reference>
<dbReference type="PROSITE" id="PS50885">
    <property type="entry name" value="HAMP"/>
    <property type="match status" value="1"/>
</dbReference>
<evidence type="ECO:0000256" key="5">
    <source>
        <dbReference type="ARBA" id="ARBA00029447"/>
    </source>
</evidence>
<evidence type="ECO:0000259" key="8">
    <source>
        <dbReference type="PROSITE" id="PS50111"/>
    </source>
</evidence>
<dbReference type="KEGG" id="afx:JZ786_17310"/>
<feature type="transmembrane region" description="Helical" evidence="7">
    <location>
        <begin position="43"/>
        <end position="67"/>
    </location>
</feature>
<gene>
    <name evidence="10" type="ORF">JZ786_17310</name>
</gene>
<evidence type="ECO:0000256" key="1">
    <source>
        <dbReference type="ARBA" id="ARBA00004236"/>
    </source>
</evidence>
<evidence type="ECO:0000256" key="2">
    <source>
        <dbReference type="ARBA" id="ARBA00022475"/>
    </source>
</evidence>
<dbReference type="Gene3D" id="6.10.340.10">
    <property type="match status" value="1"/>
</dbReference>
<sequence>MADETHTNQQQTAVEENVESLETQVSTRRGIRLRWRKADFVSIQIKVGGAFATVLILLLVLSGLSIWRLQVLQSEVRQLANHDMLVVQAANKVQEDMQNLEIQMRGYLVTGNDSGQSAYDNVKKTYPADVERLRQILTNPAEKTDLNEAIPLVQKWMTYADQIMNMRNIGEGNQAANLEANGTGPAMIRNARNDVANIIASSEASANQASKRLQTTVMLTEILIVIFAILAILVSVLLGVPATFRTPASINQVRRILEDIASQGGDLRRRITGVKSRDEVQLLGDATNRLLDTVSELVRKVVDSSESVAASAQQLTASTDETAHAVSTIAETAGEFAAISERARSSLLDMAQSLDAVKNQGDHVKARVDEVVEAVSEVSARTSEGNRLLDKSEEMMGQIEALTINTRDRLIEVEASSNQITKISTTIRSIAGQTNLLALNAAIEAARAGDAGRGFSVVAQEVRKLAEQSRRATEEIEAIVKENHLLTEQAAASMQSGVEAVSAGRTVAKETSAAFVAIRSSVDAVIPVTERILATVEEQTALLTGTLQSVESVTGYMEQVASGSEENAASTEESLATVEEIAASAHALAALAQELQSMVGAFEL</sequence>
<evidence type="ECO:0000313" key="11">
    <source>
        <dbReference type="Proteomes" id="UP000663505"/>
    </source>
</evidence>
<dbReference type="SMART" id="SM00283">
    <property type="entry name" value="MA"/>
    <property type="match status" value="1"/>
</dbReference>
<organism evidence="10 11">
    <name type="scientific">Alicyclobacillus mengziensis</name>
    <dbReference type="NCBI Taxonomy" id="2931921"/>
    <lineage>
        <taxon>Bacteria</taxon>
        <taxon>Bacillati</taxon>
        <taxon>Bacillota</taxon>
        <taxon>Bacilli</taxon>
        <taxon>Bacillales</taxon>
        <taxon>Alicyclobacillaceae</taxon>
        <taxon>Alicyclobacillus</taxon>
    </lineage>
</organism>
<dbReference type="InterPro" id="IPR007891">
    <property type="entry name" value="CHASE3"/>
</dbReference>
<keyword evidence="7" id="KW-1133">Transmembrane helix</keyword>
<dbReference type="GO" id="GO:0005886">
    <property type="term" value="C:plasma membrane"/>
    <property type="evidence" value="ECO:0007669"/>
    <property type="project" value="UniProtKB-SubCell"/>
</dbReference>
<dbReference type="Pfam" id="PF00015">
    <property type="entry name" value="MCPsignal"/>
    <property type="match status" value="1"/>
</dbReference>
<keyword evidence="2" id="KW-1003">Cell membrane</keyword>
<evidence type="ECO:0000313" key="10">
    <source>
        <dbReference type="EMBL" id="QSO46248.1"/>
    </source>
</evidence>
<dbReference type="Gene3D" id="1.10.287.950">
    <property type="entry name" value="Methyl-accepting chemotaxis protein"/>
    <property type="match status" value="1"/>
</dbReference>
<evidence type="ECO:0000256" key="3">
    <source>
        <dbReference type="ARBA" id="ARBA00023136"/>
    </source>
</evidence>
<dbReference type="AlphaFoldDB" id="A0A9X7Z6I7"/>
<dbReference type="PROSITE" id="PS50111">
    <property type="entry name" value="CHEMOTAXIS_TRANSDUC_2"/>
    <property type="match status" value="1"/>
</dbReference>
<dbReference type="Proteomes" id="UP000663505">
    <property type="component" value="Chromosome"/>
</dbReference>
<dbReference type="InterPro" id="IPR004089">
    <property type="entry name" value="MCPsignal_dom"/>
</dbReference>
<dbReference type="EMBL" id="CP071182">
    <property type="protein sequence ID" value="QSO46248.1"/>
    <property type="molecule type" value="Genomic_DNA"/>
</dbReference>
<keyword evidence="7" id="KW-0812">Transmembrane</keyword>
<evidence type="ECO:0000256" key="6">
    <source>
        <dbReference type="PROSITE-ProRule" id="PRU00284"/>
    </source>
</evidence>
<protein>
    <submittedName>
        <fullName evidence="10">Methyl-accepting chemotaxis protein</fullName>
    </submittedName>
</protein>
<dbReference type="PANTHER" id="PTHR32089:SF112">
    <property type="entry name" value="LYSOZYME-LIKE PROTEIN-RELATED"/>
    <property type="match status" value="1"/>
</dbReference>
<dbReference type="GO" id="GO:0007165">
    <property type="term" value="P:signal transduction"/>
    <property type="evidence" value="ECO:0007669"/>
    <property type="project" value="UniProtKB-KW"/>
</dbReference>
<keyword evidence="4 6" id="KW-0807">Transducer</keyword>
<feature type="domain" description="Methyl-accepting transducer" evidence="8">
    <location>
        <begin position="318"/>
        <end position="582"/>
    </location>
</feature>
<dbReference type="SUPFAM" id="SSF58104">
    <property type="entry name" value="Methyl-accepting chemotaxis protein (MCP) signaling domain"/>
    <property type="match status" value="1"/>
</dbReference>
<proteinExistence type="inferred from homology"/>
<dbReference type="PANTHER" id="PTHR32089">
    <property type="entry name" value="METHYL-ACCEPTING CHEMOTAXIS PROTEIN MCPB"/>
    <property type="match status" value="1"/>
</dbReference>
<dbReference type="InterPro" id="IPR003660">
    <property type="entry name" value="HAMP_dom"/>
</dbReference>
<dbReference type="Pfam" id="PF05227">
    <property type="entry name" value="CHASE3"/>
    <property type="match status" value="1"/>
</dbReference>